<gene>
    <name evidence="1" type="ORF">GCM10010994_55720</name>
</gene>
<dbReference type="InterPro" id="IPR037135">
    <property type="entry name" value="DUF1653-like_dom_sf"/>
</dbReference>
<dbReference type="Proteomes" id="UP000637002">
    <property type="component" value="Unassembled WGS sequence"/>
</dbReference>
<evidence type="ECO:0000313" key="1">
    <source>
        <dbReference type="EMBL" id="GGC90771.1"/>
    </source>
</evidence>
<dbReference type="AlphaFoldDB" id="A0A916UVM8"/>
<proteinExistence type="predicted"/>
<name>A0A916UVM8_9HYPH</name>
<reference evidence="1" key="1">
    <citation type="journal article" date="2014" name="Int. J. Syst. Evol. Microbiol.">
        <title>Complete genome sequence of Corynebacterium casei LMG S-19264T (=DSM 44701T), isolated from a smear-ripened cheese.</title>
        <authorList>
            <consortium name="US DOE Joint Genome Institute (JGI-PGF)"/>
            <person name="Walter F."/>
            <person name="Albersmeier A."/>
            <person name="Kalinowski J."/>
            <person name="Ruckert C."/>
        </authorList>
    </citation>
    <scope>NUCLEOTIDE SEQUENCE</scope>
    <source>
        <strain evidence="1">CGMCC 1.12919</strain>
    </source>
</reference>
<organism evidence="1 2">
    <name type="scientific">Chelatococcus reniformis</name>
    <dbReference type="NCBI Taxonomy" id="1494448"/>
    <lineage>
        <taxon>Bacteria</taxon>
        <taxon>Pseudomonadati</taxon>
        <taxon>Pseudomonadota</taxon>
        <taxon>Alphaproteobacteria</taxon>
        <taxon>Hyphomicrobiales</taxon>
        <taxon>Chelatococcaceae</taxon>
        <taxon>Chelatococcus</taxon>
    </lineage>
</organism>
<sequence>MTEPMPDNKRTASGDWRHVKRGGLYDVVGLAQVQTTDELTDYEVVVVYRSKHDGELWVRRKSEFYDGRFEPLPAAPHPPEPVGYVTKTGLRNWMEGNHEPAQIILMRSGGELRAPIYTAPPDLAARLAETERERDAAEARVRGLEALIDTIAVSIKDDFPFMEIEIRSKVAALQPQAAGDGGSK</sequence>
<comment type="caution">
    <text evidence="1">The sequence shown here is derived from an EMBL/GenBank/DDBJ whole genome shotgun (WGS) entry which is preliminary data.</text>
</comment>
<evidence type="ECO:0008006" key="3">
    <source>
        <dbReference type="Google" id="ProtNLM"/>
    </source>
</evidence>
<evidence type="ECO:0000313" key="2">
    <source>
        <dbReference type="Proteomes" id="UP000637002"/>
    </source>
</evidence>
<protein>
    <recommendedName>
        <fullName evidence="3">DUF1653 domain-containing protein</fullName>
    </recommendedName>
</protein>
<accession>A0A916UVM8</accession>
<dbReference type="EMBL" id="BMGG01000011">
    <property type="protein sequence ID" value="GGC90771.1"/>
    <property type="molecule type" value="Genomic_DNA"/>
</dbReference>
<keyword evidence="2" id="KW-1185">Reference proteome</keyword>
<reference evidence="1" key="2">
    <citation type="submission" date="2020-09" db="EMBL/GenBank/DDBJ databases">
        <authorList>
            <person name="Sun Q."/>
            <person name="Zhou Y."/>
        </authorList>
    </citation>
    <scope>NUCLEOTIDE SEQUENCE</scope>
    <source>
        <strain evidence="1">CGMCC 1.12919</strain>
    </source>
</reference>
<dbReference type="Gene3D" id="2.30.30.320">
    <property type="entry name" value="DUF1653-like domain"/>
    <property type="match status" value="1"/>
</dbReference>